<gene>
    <name evidence="3" type="ORF">HJ588_14230</name>
</gene>
<feature type="domain" description="GmrSD restriction endonucleases C-terminal" evidence="2">
    <location>
        <begin position="1"/>
        <end position="104"/>
    </location>
</feature>
<feature type="region of interest" description="Disordered" evidence="1">
    <location>
        <begin position="1"/>
        <end position="22"/>
    </location>
</feature>
<dbReference type="Pfam" id="PF07510">
    <property type="entry name" value="GmrSD_C"/>
    <property type="match status" value="1"/>
</dbReference>
<name>A0A849AK68_9MICO</name>
<sequence length="140" mass="15495">MPQGWQAHWNPEPRLSPEEAADRDRRVHTLGNLTLVAKSLNGSLSNRPWTDSEASSMKVGGEAGRGKRSLLEKYSLLVLSKDLIHEHPSAWTDADIEARSAKLTDHICELWSGPPTDVEPIEEIEEVRGPGSTTTHSHVE</sequence>
<feature type="compositionally biased region" description="Polar residues" evidence="1">
    <location>
        <begin position="42"/>
        <end position="55"/>
    </location>
</feature>
<evidence type="ECO:0000259" key="2">
    <source>
        <dbReference type="Pfam" id="PF07510"/>
    </source>
</evidence>
<protein>
    <submittedName>
        <fullName evidence="3">HNH endonuclease</fullName>
    </submittedName>
</protein>
<keyword evidence="4" id="KW-1185">Reference proteome</keyword>
<dbReference type="GO" id="GO:0004519">
    <property type="term" value="F:endonuclease activity"/>
    <property type="evidence" value="ECO:0007669"/>
    <property type="project" value="UniProtKB-KW"/>
</dbReference>
<dbReference type="InterPro" id="IPR011089">
    <property type="entry name" value="GmrSD_C"/>
</dbReference>
<evidence type="ECO:0000313" key="3">
    <source>
        <dbReference type="EMBL" id="NNG40423.1"/>
    </source>
</evidence>
<proteinExistence type="predicted"/>
<reference evidence="3 4" key="1">
    <citation type="submission" date="2020-05" db="EMBL/GenBank/DDBJ databases">
        <title>Flexivirga sp. ID2601S isolated from air conditioner.</title>
        <authorList>
            <person name="Kim D.H."/>
        </authorList>
    </citation>
    <scope>NUCLEOTIDE SEQUENCE [LARGE SCALE GENOMIC DNA]</scope>
    <source>
        <strain evidence="3 4">ID2601S</strain>
    </source>
</reference>
<organism evidence="3 4">
    <name type="scientific">Flexivirga aerilata</name>
    <dbReference type="NCBI Taxonomy" id="1656889"/>
    <lineage>
        <taxon>Bacteria</taxon>
        <taxon>Bacillati</taxon>
        <taxon>Actinomycetota</taxon>
        <taxon>Actinomycetes</taxon>
        <taxon>Micrococcales</taxon>
        <taxon>Dermacoccaceae</taxon>
        <taxon>Flexivirga</taxon>
    </lineage>
</organism>
<dbReference type="AlphaFoldDB" id="A0A849AK68"/>
<feature type="region of interest" description="Disordered" evidence="1">
    <location>
        <begin position="42"/>
        <end position="64"/>
    </location>
</feature>
<evidence type="ECO:0000256" key="1">
    <source>
        <dbReference type="SAM" id="MobiDB-lite"/>
    </source>
</evidence>
<accession>A0A849AK68</accession>
<dbReference type="Proteomes" id="UP000557772">
    <property type="component" value="Unassembled WGS sequence"/>
</dbReference>
<keyword evidence="3" id="KW-0540">Nuclease</keyword>
<evidence type="ECO:0000313" key="4">
    <source>
        <dbReference type="Proteomes" id="UP000557772"/>
    </source>
</evidence>
<comment type="caution">
    <text evidence="3">The sequence shown here is derived from an EMBL/GenBank/DDBJ whole genome shotgun (WGS) entry which is preliminary data.</text>
</comment>
<dbReference type="EMBL" id="JABENB010000002">
    <property type="protein sequence ID" value="NNG40423.1"/>
    <property type="molecule type" value="Genomic_DNA"/>
</dbReference>
<keyword evidence="3" id="KW-0255">Endonuclease</keyword>
<keyword evidence="3" id="KW-0378">Hydrolase</keyword>